<organism evidence="10 11">
    <name type="scientific">Tunturiibacter gelidiferens</name>
    <dbReference type="NCBI Taxonomy" id="3069689"/>
    <lineage>
        <taxon>Bacteria</taxon>
        <taxon>Pseudomonadati</taxon>
        <taxon>Acidobacteriota</taxon>
        <taxon>Terriglobia</taxon>
        <taxon>Terriglobales</taxon>
        <taxon>Acidobacteriaceae</taxon>
        <taxon>Tunturiibacter</taxon>
    </lineage>
</organism>
<dbReference type="SUPFAM" id="SSF51011">
    <property type="entry name" value="Glycosyl hydrolase domain"/>
    <property type="match status" value="1"/>
</dbReference>
<keyword evidence="3 4" id="KW-0326">Glycosidase</keyword>
<dbReference type="PANTHER" id="PTHR22762:SF120">
    <property type="entry name" value="HETEROGLYCAN GLUCOSIDASE 1"/>
    <property type="match status" value="1"/>
</dbReference>
<dbReference type="GO" id="GO:0030246">
    <property type="term" value="F:carbohydrate binding"/>
    <property type="evidence" value="ECO:0007669"/>
    <property type="project" value="InterPro"/>
</dbReference>
<dbReference type="Gene3D" id="2.60.40.1180">
    <property type="entry name" value="Golgi alpha-mannosidase II"/>
    <property type="match status" value="2"/>
</dbReference>
<dbReference type="PANTHER" id="PTHR22762">
    <property type="entry name" value="ALPHA-GLUCOSIDASE"/>
    <property type="match status" value="1"/>
</dbReference>
<dbReference type="InterPro" id="IPR011013">
    <property type="entry name" value="Gal_mutarotase_sf_dom"/>
</dbReference>
<feature type="domain" description="Glycosyl hydrolase family 31 C-terminal" evidence="9">
    <location>
        <begin position="611"/>
        <end position="721"/>
    </location>
</feature>
<evidence type="ECO:0000313" key="11">
    <source>
        <dbReference type="Proteomes" id="UP000535182"/>
    </source>
</evidence>
<dbReference type="InterPro" id="IPR030458">
    <property type="entry name" value="Glyco_hydro_31_AS"/>
</dbReference>
<dbReference type="AlphaFoldDB" id="A0A9X0QCF0"/>
<dbReference type="InterPro" id="IPR048395">
    <property type="entry name" value="Glyco_hydro_31_C"/>
</dbReference>
<evidence type="ECO:0000259" key="9">
    <source>
        <dbReference type="Pfam" id="PF21365"/>
    </source>
</evidence>
<proteinExistence type="inferred from homology"/>
<dbReference type="Pfam" id="PF13802">
    <property type="entry name" value="Gal_mutarotas_2"/>
    <property type="match status" value="1"/>
</dbReference>
<keyword evidence="11" id="KW-1185">Reference proteome</keyword>
<dbReference type="EC" id="3.2.1.20" evidence="10"/>
<reference evidence="10 11" key="1">
    <citation type="submission" date="2020-08" db="EMBL/GenBank/DDBJ databases">
        <title>Genomic Encyclopedia of Type Strains, Phase IV (KMG-V): Genome sequencing to study the core and pangenomes of soil and plant-associated prokaryotes.</title>
        <authorList>
            <person name="Whitman W."/>
        </authorList>
    </citation>
    <scope>NUCLEOTIDE SEQUENCE [LARGE SCALE GENOMIC DNA]</scope>
    <source>
        <strain evidence="10 11">X5P2</strain>
    </source>
</reference>
<dbReference type="EMBL" id="JACHEB010000002">
    <property type="protein sequence ID" value="MBB5327703.1"/>
    <property type="molecule type" value="Genomic_DNA"/>
</dbReference>
<feature type="domain" description="Glycoside hydrolase family 31 TIM barrel" evidence="6">
    <location>
        <begin position="269"/>
        <end position="603"/>
    </location>
</feature>
<dbReference type="Pfam" id="PF01055">
    <property type="entry name" value="Glyco_hydro_31_2nd"/>
    <property type="match status" value="1"/>
</dbReference>
<gene>
    <name evidence="10" type="ORF">HDF14_001308</name>
</gene>
<feature type="chain" id="PRO_5040753619" evidence="5">
    <location>
        <begin position="28"/>
        <end position="850"/>
    </location>
</feature>
<dbReference type="GO" id="GO:0005975">
    <property type="term" value="P:carbohydrate metabolic process"/>
    <property type="evidence" value="ECO:0007669"/>
    <property type="project" value="InterPro"/>
</dbReference>
<evidence type="ECO:0000256" key="4">
    <source>
        <dbReference type="RuleBase" id="RU361185"/>
    </source>
</evidence>
<feature type="signal peptide" evidence="5">
    <location>
        <begin position="1"/>
        <end position="27"/>
    </location>
</feature>
<dbReference type="PROSITE" id="PS51257">
    <property type="entry name" value="PROKAR_LIPOPROTEIN"/>
    <property type="match status" value="1"/>
</dbReference>
<dbReference type="Proteomes" id="UP000535182">
    <property type="component" value="Unassembled WGS sequence"/>
</dbReference>
<dbReference type="CDD" id="cd14752">
    <property type="entry name" value="GH31_N"/>
    <property type="match status" value="1"/>
</dbReference>
<dbReference type="Pfam" id="PF17137">
    <property type="entry name" value="DUF5110"/>
    <property type="match status" value="1"/>
</dbReference>
<evidence type="ECO:0000259" key="8">
    <source>
        <dbReference type="Pfam" id="PF17137"/>
    </source>
</evidence>
<keyword evidence="2 4" id="KW-0378">Hydrolase</keyword>
<dbReference type="RefSeq" id="WP_183974583.1">
    <property type="nucleotide sequence ID" value="NZ_JACHEB010000002.1"/>
</dbReference>
<dbReference type="InterPro" id="IPR025887">
    <property type="entry name" value="Glyco_hydro_31_N_dom"/>
</dbReference>
<dbReference type="Pfam" id="PF21365">
    <property type="entry name" value="Glyco_hydro_31_3rd"/>
    <property type="match status" value="1"/>
</dbReference>
<dbReference type="InterPro" id="IPR000322">
    <property type="entry name" value="Glyco_hydro_31_TIM"/>
</dbReference>
<dbReference type="InterPro" id="IPR033403">
    <property type="entry name" value="DUF5110"/>
</dbReference>
<dbReference type="InterPro" id="IPR017853">
    <property type="entry name" value="GH"/>
</dbReference>
<evidence type="ECO:0000313" key="10">
    <source>
        <dbReference type="EMBL" id="MBB5327703.1"/>
    </source>
</evidence>
<dbReference type="SUPFAM" id="SSF51445">
    <property type="entry name" value="(Trans)glycosidases"/>
    <property type="match status" value="1"/>
</dbReference>
<evidence type="ECO:0000256" key="5">
    <source>
        <dbReference type="SAM" id="SignalP"/>
    </source>
</evidence>
<protein>
    <submittedName>
        <fullName evidence="10">Alpha-glucosidase</fullName>
        <ecNumber evidence="10">3.2.1.20</ecNumber>
    </submittedName>
</protein>
<evidence type="ECO:0000256" key="1">
    <source>
        <dbReference type="ARBA" id="ARBA00007806"/>
    </source>
</evidence>
<evidence type="ECO:0000259" key="6">
    <source>
        <dbReference type="Pfam" id="PF01055"/>
    </source>
</evidence>
<dbReference type="CDD" id="cd06604">
    <property type="entry name" value="GH31_glucosidase_II_MalA"/>
    <property type="match status" value="1"/>
</dbReference>
<feature type="domain" description="Glycoside hydrolase family 31 N-terminal" evidence="7">
    <location>
        <begin position="62"/>
        <end position="227"/>
    </location>
</feature>
<sequence length="850" mass="94593">MHKSRFGHLAVTLGLSCCVLNMPCVLAQGAKIQTSDLISLDHVTSATALPNGVDVRDGKARIEITALREDVLRVRVSKAEKMPEDASWAVLGGARTSSAATTYSAKEEKVGFLTKVLDVSADRATSRLTISDRNGGILLQDAEPVEFHGDRFRVYKRMPEQEHYFGLGDKIGPLDRRGGTYQMWNTDQYRFQESSDPLYKAIPFFLADNAGRSYGLFLDNTWRTSFDFGKEDANAYSFGADGGPVDYYFIYGPKPKQVVEGYAWLTGLTPLPPRWSLGFQQSRYSYMTEARAREVADRMRADRIPCDALYLDIDFQVGNAPFTVNQETFPKFPEFVQELKDKHFNLVLITDLHIADRANQGYAPYDTGTAGDHFVKNPDGSVFVGKVWPGPSVFPDFTRKQSREWWGALYKQFYDEGVAGFWNDMNEPSVFEVASKTMPLDVVHRIDEPGFLPRSARHAEIHNVYGMENSRATYEGLLQLKPQQRPFVLTRATYAGGQRYAATWTGDNSSTWNHLRMSTPMLLNLGLSGFSMAGDDIGGYAGSSTPDLLTKWIEVGEFNPIYRDHTEKFTADQEPWVGGPEVEAVRRRYIEDRYRLMPYLYTLAEENSRTGVPMMRPLFLEFPDATADKHPLDLDAGNQFMLGANLLIAPAPYPEAPDSYAVTFPPVGWYDYWTGAKIASAPREAVAVSTGAALGVGALQSIKITPEVNALPVFVRAGSILPFAPLVQSTQEKPDGPLTLKVYPGDGCEGSLYQDDGISFAYKEKNFLRVKYSCDSGNSGLRLRVGARAGSFQPWWNEIEVTVFDWKSAPGKVTYGGEAISKLHFDESAHSLTITLPEKAEGGELEITAK</sequence>
<dbReference type="PROSITE" id="PS00129">
    <property type="entry name" value="GLYCOSYL_HYDROL_F31_1"/>
    <property type="match status" value="1"/>
</dbReference>
<comment type="similarity">
    <text evidence="1 4">Belongs to the glycosyl hydrolase 31 family.</text>
</comment>
<dbReference type="Gene3D" id="3.20.20.80">
    <property type="entry name" value="Glycosidases"/>
    <property type="match status" value="1"/>
</dbReference>
<dbReference type="Gene3D" id="2.60.40.1760">
    <property type="entry name" value="glycosyl hydrolase (family 31)"/>
    <property type="match status" value="1"/>
</dbReference>
<dbReference type="SUPFAM" id="SSF74650">
    <property type="entry name" value="Galactose mutarotase-like"/>
    <property type="match status" value="1"/>
</dbReference>
<feature type="domain" description="DUF5110" evidence="8">
    <location>
        <begin position="737"/>
        <end position="803"/>
    </location>
</feature>
<keyword evidence="5" id="KW-0732">Signal</keyword>
<evidence type="ECO:0000256" key="2">
    <source>
        <dbReference type="ARBA" id="ARBA00022801"/>
    </source>
</evidence>
<evidence type="ECO:0000259" key="7">
    <source>
        <dbReference type="Pfam" id="PF13802"/>
    </source>
</evidence>
<dbReference type="InterPro" id="IPR013780">
    <property type="entry name" value="Glyco_hydro_b"/>
</dbReference>
<accession>A0A9X0QCF0</accession>
<name>A0A9X0QCF0_9BACT</name>
<evidence type="ECO:0000256" key="3">
    <source>
        <dbReference type="ARBA" id="ARBA00023295"/>
    </source>
</evidence>
<dbReference type="GO" id="GO:0004558">
    <property type="term" value="F:alpha-1,4-glucosidase activity"/>
    <property type="evidence" value="ECO:0007669"/>
    <property type="project" value="UniProtKB-EC"/>
</dbReference>
<comment type="caution">
    <text evidence="10">The sequence shown here is derived from an EMBL/GenBank/DDBJ whole genome shotgun (WGS) entry which is preliminary data.</text>
</comment>